<organism evidence="2 3">
    <name type="scientific">Labilibaculum filiforme</name>
    <dbReference type="NCBI Taxonomy" id="1940526"/>
    <lineage>
        <taxon>Bacteria</taxon>
        <taxon>Pseudomonadati</taxon>
        <taxon>Bacteroidota</taxon>
        <taxon>Bacteroidia</taxon>
        <taxon>Marinilabiliales</taxon>
        <taxon>Marinifilaceae</taxon>
        <taxon>Labilibaculum</taxon>
    </lineage>
</organism>
<evidence type="ECO:0000256" key="1">
    <source>
        <dbReference type="SAM" id="Coils"/>
    </source>
</evidence>
<reference evidence="2 3" key="1">
    <citation type="journal article" date="2017" name="Front. Microbiol.">
        <title>Labilibaculum manganireducens gen. nov., sp. nov. and Labilibaculum filiforme sp. nov., Novel Bacteroidetes Isolated from Subsurface Sediments of the Baltic Sea.</title>
        <authorList>
            <person name="Vandieken V."/>
            <person name="Marshall I.P."/>
            <person name="Niemann H."/>
            <person name="Engelen B."/>
            <person name="Cypionka H."/>
        </authorList>
    </citation>
    <scope>NUCLEOTIDE SEQUENCE [LARGE SCALE GENOMIC DNA]</scope>
    <source>
        <strain evidence="2 3">59.16B</strain>
    </source>
</reference>
<dbReference type="RefSeq" id="WP_101260756.1">
    <property type="nucleotide sequence ID" value="NZ_MVDD01000004.1"/>
</dbReference>
<protein>
    <submittedName>
        <fullName evidence="2">Uncharacterized protein</fullName>
    </submittedName>
</protein>
<evidence type="ECO:0000313" key="2">
    <source>
        <dbReference type="EMBL" id="PKQ63812.1"/>
    </source>
</evidence>
<keyword evidence="3" id="KW-1185">Reference proteome</keyword>
<comment type="caution">
    <text evidence="2">The sequence shown here is derived from an EMBL/GenBank/DDBJ whole genome shotgun (WGS) entry which is preliminary data.</text>
</comment>
<keyword evidence="1" id="KW-0175">Coiled coil</keyword>
<dbReference type="Proteomes" id="UP000233535">
    <property type="component" value="Unassembled WGS sequence"/>
</dbReference>
<evidence type="ECO:0000313" key="3">
    <source>
        <dbReference type="Proteomes" id="UP000233535"/>
    </source>
</evidence>
<dbReference type="EMBL" id="MVDD01000004">
    <property type="protein sequence ID" value="PKQ63812.1"/>
    <property type="molecule type" value="Genomic_DNA"/>
</dbReference>
<name>A0A2N3I0I9_9BACT</name>
<gene>
    <name evidence="2" type="ORF">BZG02_07245</name>
</gene>
<dbReference type="AlphaFoldDB" id="A0A2N3I0I9"/>
<dbReference type="OrthoDB" id="1123451at2"/>
<proteinExistence type="predicted"/>
<accession>A0A2N3I0I9</accession>
<sequence length="106" mass="12649">MSKEHNTLTDFFNFLASQTAPMEQDSEKAIQAFNKHRDKLAELAKEEKRLKQLKKLELIVQKREEQKLRALKPKHQYVPTTKKVMSRKPKINTMKEMQDLIDRIRN</sequence>
<feature type="coiled-coil region" evidence="1">
    <location>
        <begin position="26"/>
        <end position="56"/>
    </location>
</feature>